<evidence type="ECO:0000313" key="2">
    <source>
        <dbReference type="WBParaSite" id="nRc.2.0.1.t01536-RA"/>
    </source>
</evidence>
<protein>
    <submittedName>
        <fullName evidence="2">Uncharacterized protein</fullName>
    </submittedName>
</protein>
<name>A0A915HJM9_ROMCU</name>
<evidence type="ECO:0000313" key="1">
    <source>
        <dbReference type="Proteomes" id="UP000887565"/>
    </source>
</evidence>
<dbReference type="AlphaFoldDB" id="A0A915HJM9"/>
<organism evidence="1 2">
    <name type="scientific">Romanomermis culicivorax</name>
    <name type="common">Nematode worm</name>
    <dbReference type="NCBI Taxonomy" id="13658"/>
    <lineage>
        <taxon>Eukaryota</taxon>
        <taxon>Metazoa</taxon>
        <taxon>Ecdysozoa</taxon>
        <taxon>Nematoda</taxon>
        <taxon>Enoplea</taxon>
        <taxon>Dorylaimia</taxon>
        <taxon>Mermithida</taxon>
        <taxon>Mermithoidea</taxon>
        <taxon>Mermithidae</taxon>
        <taxon>Romanomermis</taxon>
    </lineage>
</organism>
<dbReference type="WBParaSite" id="nRc.2.0.1.t01536-RA">
    <property type="protein sequence ID" value="nRc.2.0.1.t01536-RA"/>
    <property type="gene ID" value="nRc.2.0.1.g01536"/>
</dbReference>
<dbReference type="Proteomes" id="UP000887565">
    <property type="component" value="Unplaced"/>
</dbReference>
<accession>A0A915HJM9</accession>
<sequence length="93" mass="10786">MMTNVIKDDNVDSFFRNGDNADRIWITATVFERTDRTVGVYWYDQFPNVSEKLKFDADGGMFIFPNAFVRHFGLRQNGVDIGWIFANSLLNIL</sequence>
<keyword evidence="1" id="KW-1185">Reference proteome</keyword>
<proteinExistence type="predicted"/>
<reference evidence="2" key="1">
    <citation type="submission" date="2022-11" db="UniProtKB">
        <authorList>
            <consortium name="WormBaseParasite"/>
        </authorList>
    </citation>
    <scope>IDENTIFICATION</scope>
</reference>